<keyword evidence="3" id="KW-1185">Reference proteome</keyword>
<dbReference type="GO" id="GO:0160142">
    <property type="term" value="F:23S rRNA pseudouridine(746) synthase activity"/>
    <property type="evidence" value="ECO:0007669"/>
    <property type="project" value="UniProtKB-EC"/>
</dbReference>
<dbReference type="PROSITE" id="PS01129">
    <property type="entry name" value="PSI_RLU"/>
    <property type="match status" value="1"/>
</dbReference>
<evidence type="ECO:0000313" key="2">
    <source>
        <dbReference type="EMBL" id="MBB6482640.1"/>
    </source>
</evidence>
<dbReference type="PANTHER" id="PTHR21600">
    <property type="entry name" value="MITOCHONDRIAL RNA PSEUDOURIDINE SYNTHASE"/>
    <property type="match status" value="1"/>
</dbReference>
<dbReference type="CDD" id="cd02869">
    <property type="entry name" value="PseudoU_synth_RluA_like"/>
    <property type="match status" value="1"/>
</dbReference>
<reference evidence="2 3" key="1">
    <citation type="submission" date="2020-08" db="EMBL/GenBank/DDBJ databases">
        <title>Genomic Encyclopedia of Type Strains, Phase IV (KMG-IV): sequencing the most valuable type-strain genomes for metagenomic binning, comparative biology and taxonomic classification.</title>
        <authorList>
            <person name="Goeker M."/>
        </authorList>
    </citation>
    <scope>NUCLEOTIDE SEQUENCE [LARGE SCALE GENOMIC DNA]</scope>
    <source>
        <strain evidence="2 3">DSM 2461</strain>
    </source>
</reference>
<dbReference type="InterPro" id="IPR020103">
    <property type="entry name" value="PsdUridine_synth_cat_dom_sf"/>
</dbReference>
<dbReference type="InterPro" id="IPR006145">
    <property type="entry name" value="PsdUridine_synth_RsuA/RluA"/>
</dbReference>
<accession>A0A841RI09</accession>
<dbReference type="SUPFAM" id="SSF55120">
    <property type="entry name" value="Pseudouridine synthase"/>
    <property type="match status" value="1"/>
</dbReference>
<feature type="domain" description="Pseudouridine synthase RsuA/RluA-like" evidence="1">
    <location>
        <begin position="20"/>
        <end position="165"/>
    </location>
</feature>
<dbReference type="InterPro" id="IPR050188">
    <property type="entry name" value="RluA_PseudoU_synthase"/>
</dbReference>
<dbReference type="InterPro" id="IPR006224">
    <property type="entry name" value="PsdUridine_synth_RluA-like_CS"/>
</dbReference>
<dbReference type="GO" id="GO:0160151">
    <property type="term" value="F:tRNA pseudouridine(32) synthase activity"/>
    <property type="evidence" value="ECO:0007669"/>
    <property type="project" value="UniProtKB-EC"/>
</dbReference>
<dbReference type="GO" id="GO:0000455">
    <property type="term" value="P:enzyme-directed rRNA pseudouridine synthesis"/>
    <property type="evidence" value="ECO:0007669"/>
    <property type="project" value="TreeGrafter"/>
</dbReference>
<dbReference type="EMBL" id="JACHGJ010000015">
    <property type="protein sequence ID" value="MBB6482640.1"/>
    <property type="molecule type" value="Genomic_DNA"/>
</dbReference>
<dbReference type="EC" id="5.4.99.29" evidence="2"/>
<name>A0A841RI09_9SPIO</name>
<proteinExistence type="predicted"/>
<evidence type="ECO:0000313" key="3">
    <source>
        <dbReference type="Proteomes" id="UP000587760"/>
    </source>
</evidence>
<protein>
    <submittedName>
        <fullName evidence="2">tRNA pseudouridine32 synthase/23S rRNA pseudouridine746 synthase</fullName>
        <ecNumber evidence="2">5.4.99.28</ecNumber>
        <ecNumber evidence="2">5.4.99.29</ecNumber>
    </submittedName>
</protein>
<organism evidence="2 3">
    <name type="scientific">Spirochaeta isovalerica</name>
    <dbReference type="NCBI Taxonomy" id="150"/>
    <lineage>
        <taxon>Bacteria</taxon>
        <taxon>Pseudomonadati</taxon>
        <taxon>Spirochaetota</taxon>
        <taxon>Spirochaetia</taxon>
        <taxon>Spirochaetales</taxon>
        <taxon>Spirochaetaceae</taxon>
        <taxon>Spirochaeta</taxon>
    </lineage>
</organism>
<dbReference type="AlphaFoldDB" id="A0A841RI09"/>
<dbReference type="RefSeq" id="WP_184748877.1">
    <property type="nucleotide sequence ID" value="NZ_JACHGJ010000015.1"/>
</dbReference>
<dbReference type="Gene3D" id="3.30.2350.10">
    <property type="entry name" value="Pseudouridine synthase"/>
    <property type="match status" value="1"/>
</dbReference>
<dbReference type="Proteomes" id="UP000587760">
    <property type="component" value="Unassembled WGS sequence"/>
</dbReference>
<gene>
    <name evidence="2" type="ORF">HNR50_004345</name>
</gene>
<dbReference type="EC" id="5.4.99.28" evidence="2"/>
<dbReference type="GO" id="GO:0003723">
    <property type="term" value="F:RNA binding"/>
    <property type="evidence" value="ECO:0007669"/>
    <property type="project" value="InterPro"/>
</dbReference>
<keyword evidence="2" id="KW-0413">Isomerase</keyword>
<dbReference type="PANTHER" id="PTHR21600:SF89">
    <property type="entry name" value="RIBOSOMAL LARGE SUBUNIT PSEUDOURIDINE SYNTHASE A"/>
    <property type="match status" value="1"/>
</dbReference>
<comment type="caution">
    <text evidence="2">The sequence shown here is derived from an EMBL/GenBank/DDBJ whole genome shotgun (WGS) entry which is preliminary data.</text>
</comment>
<evidence type="ECO:0000259" key="1">
    <source>
        <dbReference type="Pfam" id="PF00849"/>
    </source>
</evidence>
<sequence>MKQFEPDCAPEVVYEDTWFYIVSKEREELTVPGRGPEKAHCLMSRAAEWLGEVYNIHRLDQPTSGLVILARTPEAQREMSRLFEARKVEKVYIARVRGKIEKDEGIIDLPLRGDRENRPRQIVDPERGKKAITRWRIKKEGERWTELFLYPETGRTHQLRVHLASIGHPIMGDRLYDDETDEMLMGELKLHASALAFKHPFTGEFLSVESKPDFDVDRKDQSR</sequence>
<dbReference type="Pfam" id="PF00849">
    <property type="entry name" value="PseudoU_synth_2"/>
    <property type="match status" value="1"/>
</dbReference>